<feature type="transmembrane region" description="Helical" evidence="1">
    <location>
        <begin position="58"/>
        <end position="77"/>
    </location>
</feature>
<keyword evidence="1" id="KW-0472">Membrane</keyword>
<dbReference type="EMBL" id="LJXT01000027">
    <property type="protein sequence ID" value="KPQ18029.1"/>
    <property type="molecule type" value="Genomic_DNA"/>
</dbReference>
<accession>A0A0P8C5M0</accession>
<feature type="transmembrane region" description="Helical" evidence="1">
    <location>
        <begin position="18"/>
        <end position="38"/>
    </location>
</feature>
<proteinExistence type="predicted"/>
<comment type="caution">
    <text evidence="2">The sequence shown here is derived from an EMBL/GenBank/DDBJ whole genome shotgun (WGS) entry which is preliminary data.</text>
</comment>
<reference evidence="2 3" key="1">
    <citation type="submission" date="2015-09" db="EMBL/GenBank/DDBJ databases">
        <title>Identification and resolution of microdiversity through metagenomic sequencing of parallel consortia.</title>
        <authorList>
            <person name="Nelson W.C."/>
            <person name="Romine M.F."/>
            <person name="Lindemann S.R."/>
        </authorList>
    </citation>
    <scope>NUCLEOTIDE SEQUENCE [LARGE SCALE GENOMIC DNA]</scope>
    <source>
        <strain evidence="2">HL-49</strain>
    </source>
</reference>
<keyword evidence="1" id="KW-1133">Transmembrane helix</keyword>
<sequence>MTELRKKRFSITLIEPRLFLKTFWPAILIYPVLIAILTDGYVSFKEGFNWDFLNEGETYIKFIFNLAYLTVFNYFIFWRWNQKLIEKVKAKNGAKK</sequence>
<organism evidence="2 3">
    <name type="scientific">Algoriphagus marincola HL-49</name>
    <dbReference type="NCBI Taxonomy" id="1305737"/>
    <lineage>
        <taxon>Bacteria</taxon>
        <taxon>Pseudomonadati</taxon>
        <taxon>Bacteroidota</taxon>
        <taxon>Cytophagia</taxon>
        <taxon>Cytophagales</taxon>
        <taxon>Cyclobacteriaceae</taxon>
        <taxon>Algoriphagus</taxon>
    </lineage>
</organism>
<dbReference type="AlphaFoldDB" id="A0A0P8C5M0"/>
<gene>
    <name evidence="2" type="ORF">HLUCCX10_05850</name>
</gene>
<dbReference type="STRING" id="1305737.GCA_000526355_02843"/>
<dbReference type="PATRIC" id="fig|1305737.6.peg.1833"/>
<evidence type="ECO:0000313" key="2">
    <source>
        <dbReference type="EMBL" id="KPQ18029.1"/>
    </source>
</evidence>
<evidence type="ECO:0000256" key="1">
    <source>
        <dbReference type="SAM" id="Phobius"/>
    </source>
</evidence>
<protein>
    <submittedName>
        <fullName evidence="2">Uncharacterized protein</fullName>
    </submittedName>
</protein>
<evidence type="ECO:0000313" key="3">
    <source>
        <dbReference type="Proteomes" id="UP000050421"/>
    </source>
</evidence>
<keyword evidence="1" id="KW-0812">Transmembrane</keyword>
<dbReference type="Proteomes" id="UP000050421">
    <property type="component" value="Unassembled WGS sequence"/>
</dbReference>
<name>A0A0P8C5M0_9BACT</name>